<dbReference type="Pfam" id="PF02699">
    <property type="entry name" value="YajC"/>
    <property type="match status" value="1"/>
</dbReference>
<dbReference type="AlphaFoldDB" id="A0A1X7K6N7"/>
<evidence type="ECO:0000256" key="8">
    <source>
        <dbReference type="ARBA" id="ARBA00023010"/>
    </source>
</evidence>
<keyword evidence="6" id="KW-0653">Protein transport</keyword>
<dbReference type="Proteomes" id="UP000193309">
    <property type="component" value="Unassembled WGS sequence"/>
</dbReference>
<dbReference type="NCBIfam" id="TIGR00739">
    <property type="entry name" value="yajC"/>
    <property type="match status" value="1"/>
</dbReference>
<evidence type="ECO:0000256" key="10">
    <source>
        <dbReference type="SAM" id="MobiDB-lite"/>
    </source>
</evidence>
<dbReference type="SMART" id="SM01323">
    <property type="entry name" value="YajC"/>
    <property type="match status" value="1"/>
</dbReference>
<evidence type="ECO:0000256" key="7">
    <source>
        <dbReference type="ARBA" id="ARBA00022989"/>
    </source>
</evidence>
<feature type="region of interest" description="Disordered" evidence="10">
    <location>
        <begin position="103"/>
        <end position="147"/>
    </location>
</feature>
<name>A0A1X7K6N7_9CORY</name>
<dbReference type="STRING" id="1610489.SAMN06295981_2275"/>
<dbReference type="EMBL" id="JAAYSN010000146">
    <property type="protein sequence ID" value="NLP39192.1"/>
    <property type="molecule type" value="Genomic_DNA"/>
</dbReference>
<keyword evidence="4" id="KW-1003">Cell membrane</keyword>
<evidence type="ECO:0000256" key="5">
    <source>
        <dbReference type="ARBA" id="ARBA00022692"/>
    </source>
</evidence>
<dbReference type="PRINTS" id="PR01853">
    <property type="entry name" value="YAJCTRNLCASE"/>
</dbReference>
<protein>
    <submittedName>
        <fullName evidence="12">Preprotein translocase subunit YajC</fullName>
    </submittedName>
</protein>
<feature type="compositionally biased region" description="Basic and acidic residues" evidence="10">
    <location>
        <begin position="115"/>
        <end position="147"/>
    </location>
</feature>
<keyword evidence="13" id="KW-1185">Reference proteome</keyword>
<dbReference type="Proteomes" id="UP000568696">
    <property type="component" value="Unassembled WGS sequence"/>
</dbReference>
<keyword evidence="8" id="KW-0811">Translocation</keyword>
<reference evidence="12" key="2">
    <citation type="submission" date="2017-04" db="EMBL/GenBank/DDBJ databases">
        <authorList>
            <person name="Afonso C.L."/>
            <person name="Miller P.J."/>
            <person name="Scott M.A."/>
            <person name="Spackman E."/>
            <person name="Goraichik I."/>
            <person name="Dimitrov K.M."/>
            <person name="Suarez D.L."/>
            <person name="Swayne D.E."/>
        </authorList>
    </citation>
    <scope>NUCLEOTIDE SEQUENCE [LARGE SCALE GENOMIC DNA]</scope>
    <source>
        <strain evidence="12">VDS</strain>
    </source>
</reference>
<evidence type="ECO:0000256" key="9">
    <source>
        <dbReference type="ARBA" id="ARBA00023136"/>
    </source>
</evidence>
<comment type="similarity">
    <text evidence="2">Belongs to the YajC family.</text>
</comment>
<keyword evidence="3" id="KW-0813">Transport</keyword>
<keyword evidence="7" id="KW-1133">Transmembrane helix</keyword>
<keyword evidence="9" id="KW-0472">Membrane</keyword>
<organism evidence="12 13">
    <name type="scientific">Corynebacterium pollutisoli</name>
    <dbReference type="NCBI Taxonomy" id="1610489"/>
    <lineage>
        <taxon>Bacteria</taxon>
        <taxon>Bacillati</taxon>
        <taxon>Actinomycetota</taxon>
        <taxon>Actinomycetes</taxon>
        <taxon>Mycobacteriales</taxon>
        <taxon>Corynebacteriaceae</taxon>
        <taxon>Corynebacterium</taxon>
    </lineage>
</organism>
<dbReference type="EMBL" id="FXAR01000009">
    <property type="protein sequence ID" value="SMG36696.1"/>
    <property type="molecule type" value="Genomic_DNA"/>
</dbReference>
<dbReference type="GO" id="GO:0005886">
    <property type="term" value="C:plasma membrane"/>
    <property type="evidence" value="ECO:0007669"/>
    <property type="project" value="UniProtKB-SubCell"/>
</dbReference>
<dbReference type="OrthoDB" id="4419940at2"/>
<evidence type="ECO:0000313" key="12">
    <source>
        <dbReference type="EMBL" id="SMG36696.1"/>
    </source>
</evidence>
<dbReference type="InterPro" id="IPR003849">
    <property type="entry name" value="Preprotein_translocase_YajC"/>
</dbReference>
<evidence type="ECO:0000256" key="4">
    <source>
        <dbReference type="ARBA" id="ARBA00022475"/>
    </source>
</evidence>
<dbReference type="PANTHER" id="PTHR33909">
    <property type="entry name" value="SEC TRANSLOCON ACCESSORY COMPLEX SUBUNIT YAJC"/>
    <property type="match status" value="1"/>
</dbReference>
<evidence type="ECO:0000256" key="6">
    <source>
        <dbReference type="ARBA" id="ARBA00022927"/>
    </source>
</evidence>
<reference evidence="11 14" key="3">
    <citation type="journal article" date="2020" name="Biotechnol. Biofuels">
        <title>New insights from the biogas microbiome by comprehensive genome-resolved metagenomics of nearly 1600 species originating from multiple anaerobic digesters.</title>
        <authorList>
            <person name="Campanaro S."/>
            <person name="Treu L."/>
            <person name="Rodriguez-R L.M."/>
            <person name="Kovalovszki A."/>
            <person name="Ziels R.M."/>
            <person name="Maus I."/>
            <person name="Zhu X."/>
            <person name="Kougias P.G."/>
            <person name="Basile A."/>
            <person name="Luo G."/>
            <person name="Schluter A."/>
            <person name="Konstantinidis K.T."/>
            <person name="Angelidaki I."/>
        </authorList>
    </citation>
    <scope>NUCLEOTIDE SEQUENCE [LARGE SCALE GENOMIC DNA]</scope>
    <source>
        <strain evidence="11">AS23ysBPME_344</strain>
    </source>
</reference>
<proteinExistence type="inferred from homology"/>
<comment type="subcellular location">
    <subcellularLocation>
        <location evidence="1">Cell membrane</location>
        <topology evidence="1">Single-pass membrane protein</topology>
    </subcellularLocation>
</comment>
<sequence length="147" mass="16103">MDILLLVLIVAIFILPSFLMMRSQRRRQTEMQNMQSALGVGDRVVTVAGIHGTIVNARETQVEIEIAPGVQVTMDRIAIMRKATPEDLGVIGGATAAGAGTIPAADEQVGYQHPEYPEATDHTDYTDRTDYPEHPENRPDGGHPENR</sequence>
<evidence type="ECO:0000313" key="14">
    <source>
        <dbReference type="Proteomes" id="UP000568696"/>
    </source>
</evidence>
<dbReference type="RefSeq" id="WP_085550352.1">
    <property type="nucleotide sequence ID" value="NZ_FXAR01000009.1"/>
</dbReference>
<evidence type="ECO:0000313" key="13">
    <source>
        <dbReference type="Proteomes" id="UP000193309"/>
    </source>
</evidence>
<evidence type="ECO:0000256" key="1">
    <source>
        <dbReference type="ARBA" id="ARBA00004162"/>
    </source>
</evidence>
<evidence type="ECO:0000256" key="2">
    <source>
        <dbReference type="ARBA" id="ARBA00006742"/>
    </source>
</evidence>
<reference evidence="13" key="1">
    <citation type="submission" date="2017-04" db="EMBL/GenBank/DDBJ databases">
        <authorList>
            <person name="Varghese N."/>
            <person name="Submissions S."/>
        </authorList>
    </citation>
    <scope>NUCLEOTIDE SEQUENCE [LARGE SCALE GENOMIC DNA]</scope>
    <source>
        <strain evidence="13">VDS</strain>
    </source>
</reference>
<dbReference type="PANTHER" id="PTHR33909:SF1">
    <property type="entry name" value="SEC TRANSLOCON ACCESSORY COMPLEX SUBUNIT YAJC"/>
    <property type="match status" value="1"/>
</dbReference>
<dbReference type="GO" id="GO:0015031">
    <property type="term" value="P:protein transport"/>
    <property type="evidence" value="ECO:0007669"/>
    <property type="project" value="UniProtKB-KW"/>
</dbReference>
<keyword evidence="5" id="KW-0812">Transmembrane</keyword>
<evidence type="ECO:0000256" key="3">
    <source>
        <dbReference type="ARBA" id="ARBA00022448"/>
    </source>
</evidence>
<accession>A0A1X7K6N7</accession>
<gene>
    <name evidence="11" type="primary">yajC</name>
    <name evidence="11" type="ORF">GX356_05665</name>
    <name evidence="12" type="ORF">SAMN06295981_2275</name>
</gene>
<evidence type="ECO:0000313" key="11">
    <source>
        <dbReference type="EMBL" id="NLP39192.1"/>
    </source>
</evidence>